<dbReference type="InterPro" id="IPR051532">
    <property type="entry name" value="Ester_Hydrolysis_Enzymes"/>
</dbReference>
<gene>
    <name evidence="2" type="ORF">B0A48_07167</name>
</gene>
<feature type="domain" description="SGNH hydrolase-type esterase" evidence="1">
    <location>
        <begin position="40"/>
        <end position="223"/>
    </location>
</feature>
<dbReference type="PANTHER" id="PTHR30383">
    <property type="entry name" value="THIOESTERASE 1/PROTEASE 1/LYSOPHOSPHOLIPASE L1"/>
    <property type="match status" value="1"/>
</dbReference>
<dbReference type="GO" id="GO:0004622">
    <property type="term" value="F:phosphatidylcholine lysophospholipase activity"/>
    <property type="evidence" value="ECO:0007669"/>
    <property type="project" value="TreeGrafter"/>
</dbReference>
<dbReference type="EMBL" id="NAJO01000014">
    <property type="protein sequence ID" value="OQO07470.1"/>
    <property type="molecule type" value="Genomic_DNA"/>
</dbReference>
<dbReference type="InterPro" id="IPR036514">
    <property type="entry name" value="SGNH_hydro_sf"/>
</dbReference>
<dbReference type="Pfam" id="PF13472">
    <property type="entry name" value="Lipase_GDSL_2"/>
    <property type="match status" value="1"/>
</dbReference>
<accession>A0A1V8T7Y6</accession>
<evidence type="ECO:0000313" key="2">
    <source>
        <dbReference type="EMBL" id="OQO07470.1"/>
    </source>
</evidence>
<organism evidence="2 3">
    <name type="scientific">Cryoendolithus antarcticus</name>
    <dbReference type="NCBI Taxonomy" id="1507870"/>
    <lineage>
        <taxon>Eukaryota</taxon>
        <taxon>Fungi</taxon>
        <taxon>Dikarya</taxon>
        <taxon>Ascomycota</taxon>
        <taxon>Pezizomycotina</taxon>
        <taxon>Dothideomycetes</taxon>
        <taxon>Dothideomycetidae</taxon>
        <taxon>Cladosporiales</taxon>
        <taxon>Cladosporiaceae</taxon>
        <taxon>Cryoendolithus</taxon>
    </lineage>
</organism>
<evidence type="ECO:0000313" key="3">
    <source>
        <dbReference type="Proteomes" id="UP000192596"/>
    </source>
</evidence>
<comment type="caution">
    <text evidence="2">The sequence shown here is derived from an EMBL/GenBank/DDBJ whole genome shotgun (WGS) entry which is preliminary data.</text>
</comment>
<proteinExistence type="predicted"/>
<evidence type="ECO:0000259" key="1">
    <source>
        <dbReference type="Pfam" id="PF13472"/>
    </source>
</evidence>
<dbReference type="OrthoDB" id="3915838at2759"/>
<reference evidence="3" key="1">
    <citation type="submission" date="2017-03" db="EMBL/GenBank/DDBJ databases">
        <title>Genomes of endolithic fungi from Antarctica.</title>
        <authorList>
            <person name="Coleine C."/>
            <person name="Masonjones S."/>
            <person name="Stajich J.E."/>
        </authorList>
    </citation>
    <scope>NUCLEOTIDE SEQUENCE [LARGE SCALE GENOMIC DNA]</scope>
    <source>
        <strain evidence="3">CCFEE 5527</strain>
    </source>
</reference>
<keyword evidence="3" id="KW-1185">Reference proteome</keyword>
<dbReference type="Gene3D" id="3.40.50.1110">
    <property type="entry name" value="SGNH hydrolase"/>
    <property type="match status" value="1"/>
</dbReference>
<name>A0A1V8T7Y6_9PEZI</name>
<dbReference type="Proteomes" id="UP000192596">
    <property type="component" value="Unassembled WGS sequence"/>
</dbReference>
<dbReference type="InterPro" id="IPR013830">
    <property type="entry name" value="SGNH_hydro"/>
</dbReference>
<dbReference type="AlphaFoldDB" id="A0A1V8T7Y6"/>
<sequence>MCITVATVPSALAQTGSNFCETTPTDDFSNSSGLSLRILAMGASIVWGHSSFDGNGFRLGVQNLLQQNGTNVTMIGTQYSGDMTENHHEAYEGNKITELNNHTYHSGGYELDGGPNVVLVHVGTNDCWWVSKENGTGAAKRMGYLLDSIHAKVPNALVLQSEVIRSTADAQDVCLRGINAGLPAIVEQQQAKGQIVRLVSMYDAVPVDQMSGDATHPTDEGYQSMARQWYQGAVDAVNELCTSDKVGERQQAAESSSSAAAASSSSVASVAAASSERVAEAEASSSAALQQAQETSTPASVSASATGSAVVGGSTQSASPTTAASGASNVAAGSWFAGVLACMVVLAV</sequence>
<protein>
    <recommendedName>
        <fullName evidence="1">SGNH hydrolase-type esterase domain-containing protein</fullName>
    </recommendedName>
</protein>
<dbReference type="InParanoid" id="A0A1V8T7Y6"/>
<dbReference type="PANTHER" id="PTHR30383:SF5">
    <property type="entry name" value="SGNH HYDROLASE-TYPE ESTERASE DOMAIN-CONTAINING PROTEIN"/>
    <property type="match status" value="1"/>
</dbReference>
<dbReference type="SUPFAM" id="SSF52266">
    <property type="entry name" value="SGNH hydrolase"/>
    <property type="match status" value="1"/>
</dbReference>